<dbReference type="Pfam" id="PF08349">
    <property type="entry name" value="DUF1722"/>
    <property type="match status" value="1"/>
</dbReference>
<evidence type="ECO:0000259" key="1">
    <source>
        <dbReference type="Pfam" id="PF08349"/>
    </source>
</evidence>
<dbReference type="PANTHER" id="PTHR30087">
    <property type="entry name" value="INNER MEMBRANE PROTEIN"/>
    <property type="match status" value="1"/>
</dbReference>
<reference evidence="2 3" key="1">
    <citation type="submission" date="2023-07" db="EMBL/GenBank/DDBJ databases">
        <title>Sorghum-associated microbial communities from plants grown in Nebraska, USA.</title>
        <authorList>
            <person name="Schachtman D."/>
        </authorList>
    </citation>
    <scope>NUCLEOTIDE SEQUENCE [LARGE SCALE GENOMIC DNA]</scope>
    <source>
        <strain evidence="2 3">BE190</strain>
    </source>
</reference>
<dbReference type="PANTHER" id="PTHR30087:SF0">
    <property type="entry name" value="INNER MEMBRANE PROTEIN"/>
    <property type="match status" value="1"/>
</dbReference>
<name>A0ABU1UW19_9GAMM</name>
<proteinExistence type="predicted"/>
<evidence type="ECO:0000313" key="2">
    <source>
        <dbReference type="EMBL" id="MDR7089332.1"/>
    </source>
</evidence>
<feature type="domain" description="DUF1722" evidence="1">
    <location>
        <begin position="190"/>
        <end position="306"/>
    </location>
</feature>
<dbReference type="RefSeq" id="WP_310070301.1">
    <property type="nucleotide sequence ID" value="NZ_JAVDVX010000002.1"/>
</dbReference>
<dbReference type="EMBL" id="JAVDVX010000002">
    <property type="protein sequence ID" value="MDR7089332.1"/>
    <property type="molecule type" value="Genomic_DNA"/>
</dbReference>
<evidence type="ECO:0000313" key="3">
    <source>
        <dbReference type="Proteomes" id="UP001253595"/>
    </source>
</evidence>
<organism evidence="2 3">
    <name type="scientific">Cellvibrio fibrivorans</name>
    <dbReference type="NCBI Taxonomy" id="126350"/>
    <lineage>
        <taxon>Bacteria</taxon>
        <taxon>Pseudomonadati</taxon>
        <taxon>Pseudomonadota</taxon>
        <taxon>Gammaproteobacteria</taxon>
        <taxon>Cellvibrionales</taxon>
        <taxon>Cellvibrionaceae</taxon>
        <taxon>Cellvibrio</taxon>
    </lineage>
</organism>
<protein>
    <submittedName>
        <fullName evidence="2">Uncharacterized protein YbgA (DUF1722 family)/uncharacterized protein YbbK (DUF523 family)</fullName>
    </submittedName>
</protein>
<sequence length="319" mass="36249">MSKIPLGVSQCLLGEQVRFDGGHKRNRYLTDVLSEYIEFRPVCPEVAIGLGIPRKPIRLVIIGDETRVRGVQNPDLDVTDALVEQAEFAAQQMPDICGYVFMQNSPSCGVFGMKRYRDNGYTADGKGRGAYAQRFMELMPLLPVEEAGRLNDAGLRDNFLARVFAYHDFKTNVAAAPTAKKLIDFYSRYKYQVMAHHVPSYFTIGRYLSNLSGRDIQTSSDEFFRLFMEALAHHASRKGNTNAIMHLRGYLKEHLNTQDKQELSQLIDSYKAGMVPLVVPLTLLKHHLLKLDNPYLKSQTFWSPHPERLGLRNHIVENS</sequence>
<dbReference type="Pfam" id="PF04463">
    <property type="entry name" value="2-thiour_desulf"/>
    <property type="match status" value="1"/>
</dbReference>
<gene>
    <name evidence="2" type="ORF">J2X05_001338</name>
</gene>
<dbReference type="InterPro" id="IPR017087">
    <property type="entry name" value="UCP037004"/>
</dbReference>
<comment type="caution">
    <text evidence="2">The sequence shown here is derived from an EMBL/GenBank/DDBJ whole genome shotgun (WGS) entry which is preliminary data.</text>
</comment>
<dbReference type="PIRSF" id="PIRSF037004">
    <property type="entry name" value="UCP037004"/>
    <property type="match status" value="1"/>
</dbReference>
<accession>A0ABU1UW19</accession>
<dbReference type="InterPro" id="IPR007553">
    <property type="entry name" value="2-thiour_desulf"/>
</dbReference>
<keyword evidence="3" id="KW-1185">Reference proteome</keyword>
<dbReference type="Proteomes" id="UP001253595">
    <property type="component" value="Unassembled WGS sequence"/>
</dbReference>
<dbReference type="InterPro" id="IPR013560">
    <property type="entry name" value="DUF1722"/>
</dbReference>